<evidence type="ECO:0000256" key="2">
    <source>
        <dbReference type="ARBA" id="ARBA00022679"/>
    </source>
</evidence>
<dbReference type="InterPro" id="IPR018611">
    <property type="entry name" value="Ufl1"/>
</dbReference>
<evidence type="ECO:0000259" key="6">
    <source>
        <dbReference type="Pfam" id="PF23659"/>
    </source>
</evidence>
<dbReference type="GO" id="GO:1990592">
    <property type="term" value="P:protein K69-linked ufmylation"/>
    <property type="evidence" value="ECO:0007669"/>
    <property type="project" value="TreeGrafter"/>
</dbReference>
<dbReference type="PANTHER" id="PTHR31057">
    <property type="entry name" value="E3 UFM1-PROTEIN LIGASE 1"/>
    <property type="match status" value="1"/>
</dbReference>
<dbReference type="EMBL" id="CAHIKZ030000248">
    <property type="protein sequence ID" value="CAE1163552.1"/>
    <property type="molecule type" value="Genomic_DNA"/>
</dbReference>
<dbReference type="InterPro" id="IPR056580">
    <property type="entry name" value="Ufl1_dom"/>
</dbReference>
<proteinExistence type="inferred from homology"/>
<dbReference type="Pfam" id="PF25041">
    <property type="entry name" value="UFL1_C"/>
    <property type="match status" value="1"/>
</dbReference>
<feature type="compositionally biased region" description="Basic and acidic residues" evidence="4">
    <location>
        <begin position="391"/>
        <end position="411"/>
    </location>
</feature>
<dbReference type="EC" id="2.3.2.-" evidence="8"/>
<evidence type="ECO:0000256" key="1">
    <source>
        <dbReference type="ARBA" id="ARBA00010789"/>
    </source>
</evidence>
<gene>
    <name evidence="8" type="ORF">SPHA_7716</name>
</gene>
<dbReference type="AlphaFoldDB" id="A0A812AVK2"/>
<feature type="compositionally biased region" description="Gly residues" evidence="4">
    <location>
        <begin position="418"/>
        <end position="429"/>
    </location>
</feature>
<dbReference type="GO" id="GO:0032434">
    <property type="term" value="P:regulation of proteasomal ubiquitin-dependent protein catabolic process"/>
    <property type="evidence" value="ECO:0007669"/>
    <property type="project" value="TreeGrafter"/>
</dbReference>
<keyword evidence="9" id="KW-1185">Reference proteome</keyword>
<evidence type="ECO:0000259" key="5">
    <source>
        <dbReference type="Pfam" id="PF09743"/>
    </source>
</evidence>
<dbReference type="GO" id="GO:0061666">
    <property type="term" value="F:UFM1 ligase activity"/>
    <property type="evidence" value="ECO:0007669"/>
    <property type="project" value="InterPro"/>
</dbReference>
<comment type="similarity">
    <text evidence="1">Belongs to the UFL1 family.</text>
</comment>
<dbReference type="GO" id="GO:0005789">
    <property type="term" value="C:endoplasmic reticulum membrane"/>
    <property type="evidence" value="ECO:0007669"/>
    <property type="project" value="TreeGrafter"/>
</dbReference>
<reference evidence="8" key="1">
    <citation type="submission" date="2021-01" db="EMBL/GenBank/DDBJ databases">
        <authorList>
            <person name="Li R."/>
            <person name="Bekaert M."/>
        </authorList>
    </citation>
    <scope>NUCLEOTIDE SEQUENCE</scope>
    <source>
        <strain evidence="8">Farmed</strain>
    </source>
</reference>
<feature type="domain" description="E3 UFM1-protein ligase-like C-terminal" evidence="7">
    <location>
        <begin position="655"/>
        <end position="763"/>
    </location>
</feature>
<evidence type="ECO:0000313" key="8">
    <source>
        <dbReference type="EMBL" id="CAE1163552.1"/>
    </source>
</evidence>
<keyword evidence="8" id="KW-0012">Acyltransferase</keyword>
<protein>
    <submittedName>
        <fullName evidence="8">UFL1</fullName>
        <ecNumber evidence="8">2.3.2.-</ecNumber>
    </submittedName>
</protein>
<dbReference type="InterPro" id="IPR056579">
    <property type="entry name" value="Ufl1_N"/>
</dbReference>
<evidence type="ECO:0000256" key="4">
    <source>
        <dbReference type="SAM" id="MobiDB-lite"/>
    </source>
</evidence>
<evidence type="ECO:0000313" key="9">
    <source>
        <dbReference type="Proteomes" id="UP000597762"/>
    </source>
</evidence>
<sequence>MADWLDVQRLRAEFEAVQQKSSLQKLSERNVIEIVSKLVELKLTNVIYTLDGKEYLTWQQLEKEILEELYINGGRVNLADLKQALNVDYSHIEAKVNDITRHNHDVTLLLGQLFNKSYKTRIAEEINEKLQENGHLLIIDLIQQYDLPPNFLLSIIQQNIGSVIKGKMDNINKDVIYTDLFISRMRAKIRGLFSAMTRPTSMYNICKQHGFKENMFCTIVEELLKSHRISGTLIGQKEKGIYHPENYVKTQNKWVEDFYNQNDYLEYDTLSRLGIGDPKDFIKRKFKNEPLTFLSTCCIGASLKEQVEASVDEALSNGTWIDILSYLPSVITIEDASQLLSSIVSKHKEAFQCCDTIIASNKLICECKKPFTEMMKTKAAKESKSNSAVFKAEKKSGNNRNFDEGREDKKENRKKKGGGGSTKSGGGSQGREIKSRSTKKKYRVSHEDDSDDEAMDGGKAQLKKLHFMDIEEIEEVIRKEEKLIDSPDELVTEIATQLYKPLTQEYQEIAKSIFFETSGSATGAGRKKNFTEVQDKVCGLWSNMLLIEKGIKYFPEATQTQLVKHLLKTICTDITNLIVTTVANEHMLSIPDEIQLTPETRANVIQKFPEPSQSLLKKLNASLNKNLGEFSTHLNTVCSPENLGIMLRKPDRKKEKQLLTEHRQTLIVELSSESDPAAALHLASMILFQTFTNSFVHAPGRCVPKIIDFLAEHMSPLSHEVLRIFQDLVIKDIKLQGEDKEESSDKSEYQRALQELLPKLQEIAVMTKIKDKEKSPESP</sequence>
<dbReference type="PANTHER" id="PTHR31057:SF0">
    <property type="entry name" value="E3 UFM1-PROTEIN LIGASE 1"/>
    <property type="match status" value="1"/>
</dbReference>
<name>A0A812AVK2_ACAPH</name>
<keyword evidence="3" id="KW-0833">Ubl conjugation pathway</keyword>
<comment type="caution">
    <text evidence="8">The sequence shown here is derived from an EMBL/GenBank/DDBJ whole genome shotgun (WGS) entry which is preliminary data.</text>
</comment>
<organism evidence="8 9">
    <name type="scientific">Acanthosepion pharaonis</name>
    <name type="common">Pharaoh cuttlefish</name>
    <name type="synonym">Sepia pharaonis</name>
    <dbReference type="NCBI Taxonomy" id="158019"/>
    <lineage>
        <taxon>Eukaryota</taxon>
        <taxon>Metazoa</taxon>
        <taxon>Spiralia</taxon>
        <taxon>Lophotrochozoa</taxon>
        <taxon>Mollusca</taxon>
        <taxon>Cephalopoda</taxon>
        <taxon>Coleoidea</taxon>
        <taxon>Decapodiformes</taxon>
        <taxon>Sepiida</taxon>
        <taxon>Sepiina</taxon>
        <taxon>Sepiidae</taxon>
        <taxon>Acanthosepion</taxon>
    </lineage>
</organism>
<feature type="domain" description="E3 UFM1-protein ligase 1-like N-terminal" evidence="5">
    <location>
        <begin position="6"/>
        <end position="282"/>
    </location>
</feature>
<feature type="region of interest" description="Disordered" evidence="4">
    <location>
        <begin position="382"/>
        <end position="457"/>
    </location>
</feature>
<dbReference type="InterPro" id="IPR056761">
    <property type="entry name" value="Ufl1-like_C"/>
</dbReference>
<dbReference type="Proteomes" id="UP000597762">
    <property type="component" value="Unassembled WGS sequence"/>
</dbReference>
<dbReference type="Pfam" id="PF25870">
    <property type="entry name" value="WHD_UFL1_5th"/>
    <property type="match status" value="1"/>
</dbReference>
<dbReference type="Pfam" id="PF09743">
    <property type="entry name" value="E3_UFM1_ligase"/>
    <property type="match status" value="1"/>
</dbReference>
<feature type="domain" description="E3 UFM1-protein ligase 1-like" evidence="6">
    <location>
        <begin position="532"/>
        <end position="650"/>
    </location>
</feature>
<evidence type="ECO:0000256" key="3">
    <source>
        <dbReference type="ARBA" id="ARBA00022786"/>
    </source>
</evidence>
<keyword evidence="2 8" id="KW-0808">Transferase</keyword>
<dbReference type="Pfam" id="PF23659">
    <property type="entry name" value="UFL1"/>
    <property type="match status" value="1"/>
</dbReference>
<accession>A0A812AVK2</accession>
<evidence type="ECO:0000259" key="7">
    <source>
        <dbReference type="Pfam" id="PF25041"/>
    </source>
</evidence>
<dbReference type="OrthoDB" id="10258297at2759"/>
<dbReference type="GO" id="GO:0034976">
    <property type="term" value="P:response to endoplasmic reticulum stress"/>
    <property type="evidence" value="ECO:0007669"/>
    <property type="project" value="TreeGrafter"/>
</dbReference>